<dbReference type="Proteomes" id="UP000008524">
    <property type="component" value="Chromosome 11"/>
</dbReference>
<dbReference type="PaxDb" id="5691-EAN80261"/>
<accession>Q382M0</accession>
<evidence type="ECO:0000313" key="3">
    <source>
        <dbReference type="Proteomes" id="UP000008524"/>
    </source>
</evidence>
<sequence>MVSEDHLQKENKWTNSLIFTNSAVESGSFFSKGGGWLRLFACDVVLGKKNDGSEPGACYHLTLRVVLVWPRRGLEWCCRYDISTNSIHKKCFFFHESFSKTQSQIIGDVGEPVKNRNLSLRTFERRIAIQQWSNTMTPTTLASWGHRNPHGVVLNKFHGHRGARSNPSSHPETGVNPALHRHRKGTFSGVCFYSCSPVSDPLECTGILSLHRDIHFEGDFHFLRPQW</sequence>
<reference evidence="2 3" key="1">
    <citation type="journal article" date="2005" name="Science">
        <title>Comparative genomics of trypanosomatid parasitic protozoa.</title>
        <authorList>
            <person name="El-Sayed N.M."/>
            <person name="Myler P.J."/>
            <person name="Blandin G."/>
            <person name="Berriman M."/>
            <person name="Crabtree J."/>
            <person name="Aggarwal G."/>
            <person name="Caler E."/>
            <person name="Renauld H."/>
            <person name="Worthey E.A."/>
            <person name="Hertz-Fowler C."/>
            <person name="Ghedin E."/>
            <person name="Peacock C."/>
            <person name="Bartholomeu D.C."/>
            <person name="Haas B.J."/>
            <person name="Tran A.N."/>
            <person name="Wortman J.R."/>
            <person name="Alsmark U.C."/>
            <person name="Angiuoli S."/>
            <person name="Anupama A."/>
            <person name="Badger J."/>
            <person name="Bringaud F."/>
            <person name="Cadag E."/>
            <person name="Carlton J.M."/>
            <person name="Cerqueira G.C."/>
            <person name="Creasy T."/>
            <person name="Delcher A.L."/>
            <person name="Djikeng A."/>
            <person name="Embley T.M."/>
            <person name="Hauser C."/>
            <person name="Ivens A.C."/>
            <person name="Kummerfeld S.K."/>
            <person name="Pereira-Leal J.B."/>
            <person name="Nilsson D."/>
            <person name="Peterson J."/>
            <person name="Salzberg S.L."/>
            <person name="Shallom J."/>
            <person name="Silva J.C."/>
            <person name="Sundaram J."/>
            <person name="Westenberger S."/>
            <person name="White O."/>
            <person name="Melville S.E."/>
            <person name="Donelson J.E."/>
            <person name="Andersson B."/>
            <person name="Stuart K.D."/>
            <person name="Hall N."/>
        </authorList>
    </citation>
    <scope>NUCLEOTIDE SEQUENCE [LARGE SCALE GENOMIC DNA]</scope>
    <source>
        <strain evidence="2 3">927/4 GUTat10.1</strain>
    </source>
</reference>
<reference evidence="2 3" key="2">
    <citation type="journal article" date="2005" name="Science">
        <title>The genome of the African trypanosome Trypanosoma brucei.</title>
        <authorList>
            <person name="Berriman M."/>
            <person name="Ghedin E."/>
            <person name="Hertz-Fowler C."/>
            <person name="Blandin G."/>
            <person name="Renauld H."/>
            <person name="Bartholomeu D.C."/>
            <person name="Lennard N.J."/>
            <person name="Caler E."/>
            <person name="Hamlin N.E."/>
            <person name="Haas B."/>
            <person name="Bohme U."/>
            <person name="Hannick L."/>
            <person name="Aslett M.A."/>
            <person name="Shallom J."/>
            <person name="Marcello L."/>
            <person name="Hou L."/>
            <person name="Wickstead B."/>
            <person name="Alsmark U.C."/>
            <person name="Arrowsmith C."/>
            <person name="Atkin R.J."/>
            <person name="Barron A.J."/>
            <person name="Bringaud F."/>
            <person name="Brooks K."/>
            <person name="Carrington M."/>
            <person name="Cherevach I."/>
            <person name="Chillingworth T.J."/>
            <person name="Churcher C."/>
            <person name="Clark L.N."/>
            <person name="Corton C.H."/>
            <person name="Cronin A."/>
            <person name="Davies R.M."/>
            <person name="Doggett J."/>
            <person name="Djikeng A."/>
            <person name="Feldblyum T."/>
            <person name="Field M.C."/>
            <person name="Fraser A."/>
            <person name="Goodhead I."/>
            <person name="Hance Z."/>
            <person name="Harper D."/>
            <person name="Harris B.R."/>
            <person name="Hauser H."/>
            <person name="Hostetler J."/>
            <person name="Ivens A."/>
            <person name="Jagels K."/>
            <person name="Johnson D."/>
            <person name="Johnson J."/>
            <person name="Jones K."/>
            <person name="Kerhornou A.X."/>
            <person name="Koo H."/>
            <person name="Larke N."/>
            <person name="Landfear S."/>
            <person name="Larkin C."/>
            <person name="Leech V."/>
            <person name="Line A."/>
            <person name="Lord A."/>
            <person name="Macleod A."/>
            <person name="Mooney P.J."/>
            <person name="Moule S."/>
            <person name="Martin D.M."/>
            <person name="Morgan G.W."/>
            <person name="Mungall K."/>
            <person name="Norbertczak H."/>
            <person name="Ormond D."/>
            <person name="Pai G."/>
            <person name="Peacock C.S."/>
            <person name="Peterson J."/>
            <person name="Quail M.A."/>
            <person name="Rabbinowitsch E."/>
            <person name="Rajandream M.A."/>
            <person name="Reitter C."/>
            <person name="Salzberg S.L."/>
            <person name="Sanders M."/>
            <person name="Schobel S."/>
            <person name="Sharp S."/>
            <person name="Simmonds M."/>
            <person name="Simpson A.J."/>
            <person name="Tallon L."/>
            <person name="Turner C.M."/>
            <person name="Tait A."/>
            <person name="Tivey A.R."/>
            <person name="Van Aken S."/>
            <person name="Walker D."/>
            <person name="Wanless D."/>
            <person name="Wang S."/>
            <person name="White B."/>
            <person name="White O."/>
            <person name="Whitehead S."/>
            <person name="Woodward J."/>
            <person name="Wortman J."/>
            <person name="Adams M.D."/>
            <person name="Embley T.M."/>
            <person name="Gull K."/>
            <person name="Ullu E."/>
            <person name="Barry J.D."/>
            <person name="Fairlamb A.H."/>
            <person name="Opperdoes F."/>
            <person name="Barrell B.G."/>
            <person name="Donelson J.E."/>
            <person name="Hall N."/>
            <person name="Fraser C.M."/>
            <person name="Melville S.E."/>
            <person name="El-Sayed N.M."/>
        </authorList>
    </citation>
    <scope>NUCLEOTIDE SEQUENCE [LARGE SCALE GENOMIC DNA]</scope>
    <source>
        <strain evidence="2 3">927/4 GUTat10.1</strain>
    </source>
</reference>
<dbReference type="RefSeq" id="XP_829373.1">
    <property type="nucleotide sequence ID" value="XM_824280.1"/>
</dbReference>
<gene>
    <name evidence="2" type="ORF">Tb11.01.4710</name>
</gene>
<dbReference type="KEGG" id="tbr:Tb11.01.4710"/>
<evidence type="ECO:0000313" key="2">
    <source>
        <dbReference type="EMBL" id="EAN80261.1"/>
    </source>
</evidence>
<dbReference type="AlphaFoldDB" id="Q382M0"/>
<protein>
    <submittedName>
        <fullName evidence="2">Uncharacterized protein</fullName>
    </submittedName>
</protein>
<dbReference type="GeneID" id="3665255"/>
<name>Q382M0_TRYB2</name>
<dbReference type="EMBL" id="CH464491">
    <property type="protein sequence ID" value="EAN80261.1"/>
    <property type="molecule type" value="Genomic_DNA"/>
</dbReference>
<feature type="region of interest" description="Disordered" evidence="1">
    <location>
        <begin position="160"/>
        <end position="179"/>
    </location>
</feature>
<dbReference type="InParanoid" id="Q382M0"/>
<organism evidence="2 3">
    <name type="scientific">Trypanosoma brucei brucei (strain 927/4 GUTat10.1)</name>
    <dbReference type="NCBI Taxonomy" id="185431"/>
    <lineage>
        <taxon>Eukaryota</taxon>
        <taxon>Discoba</taxon>
        <taxon>Euglenozoa</taxon>
        <taxon>Kinetoplastea</taxon>
        <taxon>Metakinetoplastina</taxon>
        <taxon>Trypanosomatida</taxon>
        <taxon>Trypanosomatidae</taxon>
        <taxon>Trypanosoma</taxon>
    </lineage>
</organism>
<evidence type="ECO:0000256" key="1">
    <source>
        <dbReference type="SAM" id="MobiDB-lite"/>
    </source>
</evidence>
<keyword evidence="3" id="KW-1185">Reference proteome</keyword>
<dbReference type="VEuPathDB" id="TriTrypDB:Tb927.11.13160"/>
<proteinExistence type="predicted"/>